<name>A0A660L1T8_9ACTN</name>
<dbReference type="Proteomes" id="UP000278962">
    <property type="component" value="Unassembled WGS sequence"/>
</dbReference>
<keyword evidence="9" id="KW-1185">Reference proteome</keyword>
<dbReference type="EMBL" id="RBIL01000002">
    <property type="protein sequence ID" value="RKQ86889.1"/>
    <property type="molecule type" value="Genomic_DNA"/>
</dbReference>
<sequence>MIWAAAAVVLVGLVYLMATASTGPVDPTEISHPQSHATIVFNSAMIVFREGLEAVLIFAAVTASMRGANAERRVPVVLGAGCAFVATVATWFVVQAVLDAASSLGPRLEAITGFIAIVVLLVVLNWFVHKVYWSQWIARHHRRRRTLLAQVGIGASFGLVALGFTSVYREGFEVVLFLQNLQLQDGTGTVLEGVGIGLAATAVVGALTFWLHAKLPYRRMLILTGVLVGIVLVVMIGGTALSFVELGWLPRHDTPFTVPEWLGSWFEVYSVWETLAAQALAALFVIGSYYAAEYLKVTRPRRRGEAVTAHRATEAPAAPATAAAAVTAEASVPVSAGR</sequence>
<feature type="transmembrane region" description="Helical" evidence="6">
    <location>
        <begin position="148"/>
        <end position="168"/>
    </location>
</feature>
<feature type="chain" id="PRO_5024938781" evidence="7">
    <location>
        <begin position="21"/>
        <end position="338"/>
    </location>
</feature>
<evidence type="ECO:0000256" key="3">
    <source>
        <dbReference type="ARBA" id="ARBA00022692"/>
    </source>
</evidence>
<gene>
    <name evidence="8" type="ORF">C8N24_4905</name>
</gene>
<feature type="transmembrane region" description="Helical" evidence="6">
    <location>
        <begin position="188"/>
        <end position="210"/>
    </location>
</feature>
<evidence type="ECO:0000256" key="5">
    <source>
        <dbReference type="ARBA" id="ARBA00023136"/>
    </source>
</evidence>
<accession>A0A660L1T8</accession>
<keyword evidence="4 6" id="KW-1133">Transmembrane helix</keyword>
<feature type="transmembrane region" description="Helical" evidence="6">
    <location>
        <begin position="269"/>
        <end position="292"/>
    </location>
</feature>
<dbReference type="GO" id="GO:0015093">
    <property type="term" value="F:ferrous iron transmembrane transporter activity"/>
    <property type="evidence" value="ECO:0007669"/>
    <property type="project" value="TreeGrafter"/>
</dbReference>
<evidence type="ECO:0000256" key="4">
    <source>
        <dbReference type="ARBA" id="ARBA00022989"/>
    </source>
</evidence>
<evidence type="ECO:0000256" key="1">
    <source>
        <dbReference type="ARBA" id="ARBA00004141"/>
    </source>
</evidence>
<comment type="caution">
    <text evidence="8">The sequence shown here is derived from an EMBL/GenBank/DDBJ whole genome shotgun (WGS) entry which is preliminary data.</text>
</comment>
<keyword evidence="7" id="KW-0732">Signal</keyword>
<reference evidence="8 9" key="1">
    <citation type="submission" date="2018-10" db="EMBL/GenBank/DDBJ databases">
        <title>Genomic Encyclopedia of Archaeal and Bacterial Type Strains, Phase II (KMG-II): from individual species to whole genera.</title>
        <authorList>
            <person name="Goeker M."/>
        </authorList>
    </citation>
    <scope>NUCLEOTIDE SEQUENCE [LARGE SCALE GENOMIC DNA]</scope>
    <source>
        <strain evidence="8 9">DSM 14954</strain>
    </source>
</reference>
<evidence type="ECO:0000256" key="6">
    <source>
        <dbReference type="SAM" id="Phobius"/>
    </source>
</evidence>
<keyword evidence="5 6" id="KW-0472">Membrane</keyword>
<dbReference type="AlphaFoldDB" id="A0A660L1T8"/>
<comment type="subcellular location">
    <subcellularLocation>
        <location evidence="1">Membrane</location>
        <topology evidence="1">Multi-pass membrane protein</topology>
    </subcellularLocation>
</comment>
<evidence type="ECO:0000256" key="7">
    <source>
        <dbReference type="SAM" id="SignalP"/>
    </source>
</evidence>
<feature type="signal peptide" evidence="7">
    <location>
        <begin position="1"/>
        <end position="20"/>
    </location>
</feature>
<dbReference type="PANTHER" id="PTHR31632:SF2">
    <property type="entry name" value="PLASMA MEMBRANE IRON PERMEASE"/>
    <property type="match status" value="1"/>
</dbReference>
<dbReference type="Pfam" id="PF03239">
    <property type="entry name" value="FTR1"/>
    <property type="match status" value="1"/>
</dbReference>
<feature type="transmembrane region" description="Helical" evidence="6">
    <location>
        <begin position="76"/>
        <end position="98"/>
    </location>
</feature>
<dbReference type="PANTHER" id="PTHR31632">
    <property type="entry name" value="IRON TRANSPORTER FTH1"/>
    <property type="match status" value="1"/>
</dbReference>
<evidence type="ECO:0000313" key="8">
    <source>
        <dbReference type="EMBL" id="RKQ86889.1"/>
    </source>
</evidence>
<evidence type="ECO:0000313" key="9">
    <source>
        <dbReference type="Proteomes" id="UP000278962"/>
    </source>
</evidence>
<keyword evidence="3 6" id="KW-0812">Transmembrane</keyword>
<feature type="transmembrane region" description="Helical" evidence="6">
    <location>
        <begin position="110"/>
        <end position="128"/>
    </location>
</feature>
<dbReference type="GO" id="GO:0033573">
    <property type="term" value="C:high-affinity iron permease complex"/>
    <property type="evidence" value="ECO:0007669"/>
    <property type="project" value="InterPro"/>
</dbReference>
<feature type="transmembrane region" description="Helical" evidence="6">
    <location>
        <begin position="222"/>
        <end position="249"/>
    </location>
</feature>
<organism evidence="8 9">
    <name type="scientific">Solirubrobacter pauli</name>
    <dbReference type="NCBI Taxonomy" id="166793"/>
    <lineage>
        <taxon>Bacteria</taxon>
        <taxon>Bacillati</taxon>
        <taxon>Actinomycetota</taxon>
        <taxon>Thermoleophilia</taxon>
        <taxon>Solirubrobacterales</taxon>
        <taxon>Solirubrobacteraceae</taxon>
        <taxon>Solirubrobacter</taxon>
    </lineage>
</organism>
<feature type="transmembrane region" description="Helical" evidence="6">
    <location>
        <begin position="46"/>
        <end position="64"/>
    </location>
</feature>
<evidence type="ECO:0000256" key="2">
    <source>
        <dbReference type="ARBA" id="ARBA00008333"/>
    </source>
</evidence>
<comment type="similarity">
    <text evidence="2">Belongs to the oxidase-dependent Fe transporter (OFeT) (TC 9.A.10.1) family.</text>
</comment>
<proteinExistence type="inferred from homology"/>
<dbReference type="InterPro" id="IPR004923">
    <property type="entry name" value="FTR1/Fip1/EfeU"/>
</dbReference>
<protein>
    <submittedName>
        <fullName evidence="8">High-affinity iron transporter</fullName>
    </submittedName>
</protein>